<evidence type="ECO:0000313" key="21">
    <source>
        <dbReference type="Proteomes" id="UP000004208"/>
    </source>
</evidence>
<feature type="binding site" evidence="18">
    <location>
        <position position="407"/>
    </location>
    <ligand>
        <name>UDP-N-acetyl-alpha-D-glucosamine</name>
        <dbReference type="ChEBI" id="CHEBI:57705"/>
    </ligand>
</feature>
<gene>
    <name evidence="18 20" type="primary">glmU</name>
    <name evidence="20" type="ORF">HMPREF0291_12044</name>
</gene>
<evidence type="ECO:0000256" key="14">
    <source>
        <dbReference type="ARBA" id="ARBA00023316"/>
    </source>
</evidence>
<evidence type="ECO:0000256" key="4">
    <source>
        <dbReference type="ARBA" id="ARBA00022490"/>
    </source>
</evidence>
<dbReference type="GO" id="GO:0000287">
    <property type="term" value="F:magnesium ion binding"/>
    <property type="evidence" value="ECO:0007669"/>
    <property type="project" value="UniProtKB-UniRule"/>
</dbReference>
<comment type="pathway">
    <text evidence="18">Nucleotide-sugar biosynthesis; UDP-N-acetyl-alpha-D-glucosamine biosynthesis; N-acetyl-alpha-D-glucosamine 1-phosphate from alpha-D-glucosamine 6-phosphate (route II): step 2/2.</text>
</comment>
<dbReference type="GO" id="GO:0009245">
    <property type="term" value="P:lipid A biosynthetic process"/>
    <property type="evidence" value="ECO:0007669"/>
    <property type="project" value="UniProtKB-UniRule"/>
</dbReference>
<dbReference type="GO" id="GO:0019134">
    <property type="term" value="F:glucosamine-1-phosphate N-acetyltransferase activity"/>
    <property type="evidence" value="ECO:0007669"/>
    <property type="project" value="UniProtKB-UniRule"/>
</dbReference>
<dbReference type="Proteomes" id="UP000004208">
    <property type="component" value="Unassembled WGS sequence"/>
</dbReference>
<feature type="binding site" evidence="18">
    <location>
        <position position="446"/>
    </location>
    <ligand>
        <name>acetyl-CoA</name>
        <dbReference type="ChEBI" id="CHEBI:57288"/>
    </ligand>
</feature>
<evidence type="ECO:0000256" key="13">
    <source>
        <dbReference type="ARBA" id="ARBA00023315"/>
    </source>
</evidence>
<dbReference type="GO" id="GO:0009252">
    <property type="term" value="P:peptidoglycan biosynthetic process"/>
    <property type="evidence" value="ECO:0007669"/>
    <property type="project" value="UniProtKB-UniRule"/>
</dbReference>
<comment type="similarity">
    <text evidence="3 18">In the N-terminal section; belongs to the N-acetylglucosamine-1-phosphate uridyltransferase family.</text>
</comment>
<protein>
    <recommendedName>
        <fullName evidence="18">Bifunctional protein GlmU</fullName>
    </recommendedName>
    <domain>
        <recommendedName>
            <fullName evidence="18">UDP-N-acetylglucosamine pyrophosphorylase</fullName>
            <ecNumber evidence="18">2.7.7.23</ecNumber>
        </recommendedName>
        <alternativeName>
            <fullName evidence="18">N-acetylglucosamine-1-phosphate uridyltransferase</fullName>
        </alternativeName>
    </domain>
    <domain>
        <recommendedName>
            <fullName evidence="18">Glucosamine-1-phosphate N-acetyltransferase</fullName>
            <ecNumber evidence="18">2.3.1.157</ecNumber>
        </recommendedName>
    </domain>
</protein>
<evidence type="ECO:0000313" key="20">
    <source>
        <dbReference type="EMBL" id="EFK54386.1"/>
    </source>
</evidence>
<evidence type="ECO:0000256" key="7">
    <source>
        <dbReference type="ARBA" id="ARBA00022723"/>
    </source>
</evidence>
<dbReference type="InterPro" id="IPR038009">
    <property type="entry name" value="GlmU_C_LbH"/>
</dbReference>
<dbReference type="InterPro" id="IPR025877">
    <property type="entry name" value="MobA-like_NTP_Trfase"/>
</dbReference>
<keyword evidence="14 18" id="KW-0961">Cell wall biogenesis/degradation</keyword>
<feature type="binding site" evidence="18">
    <location>
        <position position="421"/>
    </location>
    <ligand>
        <name>acetyl-CoA</name>
        <dbReference type="ChEBI" id="CHEBI:57288"/>
    </ligand>
</feature>
<keyword evidence="8 18" id="KW-0677">Repeat</keyword>
<sequence length="510" mass="53690">MAVRKVGANCPRLPITEEGAFVPAVNTANTANTANQPRAVVVLAAGAGTRMKSTKQKTLHEIGGRSLLSHSLHAAAAIHPAHVVAVVGHQRDQVSPAVDAVAEEMRIQILQAVQEEQNGTGHAVQIGLTAIPEFTGTVVVTNGDVPLLTPETIEGLIDKHEREEAAVTVLSLEFDNPTGYGRIIRDSAGQVQEIVEEKDANDEQRRVREVNSGVFAFDGAVLRDALTRITSDNAQGELYITDVLGIARNDGRKVAAHIAPDARELAGVNDRVQLAEAGKELNRRLVERAMRAGATVIDPATTWIGVDVEVGQDVTIHPNTQLWGSTKIGDGAVIGPDTTLTDMEVGARASVVRTHGELGVIGDDATVGPFTYIRPGTELGARGKLGAFVESKNATIGEGSKVPHLTYIGDATVGVESNIGASSVFVNYDGVNKHRTTIGDHCRTGSDTMFVAPVTVGDGAYTGAGTVVTEDVPAGALAIKEGRQRNIEGWVEDKRPGTAAAEAAQRARES</sequence>
<dbReference type="eggNOG" id="COG1207">
    <property type="taxonomic scope" value="Bacteria"/>
</dbReference>
<evidence type="ECO:0000256" key="2">
    <source>
        <dbReference type="ARBA" id="ARBA00007707"/>
    </source>
</evidence>
<dbReference type="CDD" id="cd02540">
    <property type="entry name" value="GT2_GlmU_N_bac"/>
    <property type="match status" value="1"/>
</dbReference>
<feature type="region of interest" description="N-acetyltransferase" evidence="18">
    <location>
        <begin position="293"/>
        <end position="510"/>
    </location>
</feature>
<dbReference type="PANTHER" id="PTHR43584:SF3">
    <property type="entry name" value="BIFUNCTIONAL PROTEIN GLMU"/>
    <property type="match status" value="1"/>
</dbReference>
<keyword evidence="12 18" id="KW-0511">Multifunctional enzyme</keyword>
<evidence type="ECO:0000256" key="10">
    <source>
        <dbReference type="ARBA" id="ARBA00022960"/>
    </source>
</evidence>
<dbReference type="Pfam" id="PF00132">
    <property type="entry name" value="Hexapep"/>
    <property type="match status" value="2"/>
</dbReference>
<evidence type="ECO:0000256" key="16">
    <source>
        <dbReference type="ARBA" id="ARBA00048493"/>
    </source>
</evidence>
<keyword evidence="7 18" id="KW-0479">Metal-binding</keyword>
<dbReference type="UniPathway" id="UPA00973"/>
<comment type="caution">
    <text evidence="20">The sequence shown here is derived from an EMBL/GenBank/DDBJ whole genome shotgun (WGS) entry which is preliminary data.</text>
</comment>
<organism evidence="20 21">
    <name type="scientific">Corynebacterium genitalium ATCC 33030</name>
    <dbReference type="NCBI Taxonomy" id="585529"/>
    <lineage>
        <taxon>Bacteria</taxon>
        <taxon>Bacillati</taxon>
        <taxon>Actinomycetota</taxon>
        <taxon>Actinomycetes</taxon>
        <taxon>Mycobacteriales</taxon>
        <taxon>Corynebacteriaceae</taxon>
        <taxon>Corynebacterium</taxon>
    </lineage>
</organism>
<keyword evidence="10 18" id="KW-0133">Cell shape</keyword>
<dbReference type="STRING" id="585529.HMPREF0291_12044"/>
<feature type="domain" description="MobA-like NTP transferase" evidence="19">
    <location>
        <begin position="40"/>
        <end position="191"/>
    </location>
</feature>
<dbReference type="EMBL" id="ACLJ02000003">
    <property type="protein sequence ID" value="EFK54386.1"/>
    <property type="molecule type" value="Genomic_DNA"/>
</dbReference>
<evidence type="ECO:0000256" key="9">
    <source>
        <dbReference type="ARBA" id="ARBA00022842"/>
    </source>
</evidence>
<evidence type="ECO:0000256" key="18">
    <source>
        <dbReference type="HAMAP-Rule" id="MF_01631"/>
    </source>
</evidence>
<dbReference type="Gene3D" id="3.90.550.10">
    <property type="entry name" value="Spore Coat Polysaccharide Biosynthesis Protein SpsA, Chain A"/>
    <property type="match status" value="1"/>
</dbReference>
<evidence type="ECO:0000256" key="5">
    <source>
        <dbReference type="ARBA" id="ARBA00022679"/>
    </source>
</evidence>
<keyword evidence="11 18" id="KW-0573">Peptidoglycan synthesis</keyword>
<feature type="binding site" evidence="18">
    <location>
        <position position="211"/>
    </location>
    <ligand>
        <name>UDP-N-acetyl-alpha-D-glucosamine</name>
        <dbReference type="ChEBI" id="CHEBI:57705"/>
    </ligand>
</feature>
<feature type="binding site" evidence="18">
    <location>
        <position position="269"/>
    </location>
    <ligand>
        <name>Mg(2+)</name>
        <dbReference type="ChEBI" id="CHEBI:18420"/>
    </ligand>
</feature>
<dbReference type="InterPro" id="IPR011004">
    <property type="entry name" value="Trimer_LpxA-like_sf"/>
</dbReference>
<comment type="similarity">
    <text evidence="2 18">In the C-terminal section; belongs to the transferase hexapeptide repeat family.</text>
</comment>
<dbReference type="InterPro" id="IPR050065">
    <property type="entry name" value="GlmU-like"/>
</dbReference>
<dbReference type="AlphaFoldDB" id="D7WE32"/>
<feature type="binding site" evidence="18">
    <location>
        <position position="57"/>
    </location>
    <ligand>
        <name>UDP-N-acetyl-alpha-D-glucosamine</name>
        <dbReference type="ChEBI" id="CHEBI:57705"/>
    </ligand>
</feature>
<comment type="catalytic activity">
    <reaction evidence="15 18">
        <text>alpha-D-glucosamine 1-phosphate + acetyl-CoA = N-acetyl-alpha-D-glucosamine 1-phosphate + CoA + H(+)</text>
        <dbReference type="Rhea" id="RHEA:13725"/>
        <dbReference type="ChEBI" id="CHEBI:15378"/>
        <dbReference type="ChEBI" id="CHEBI:57287"/>
        <dbReference type="ChEBI" id="CHEBI:57288"/>
        <dbReference type="ChEBI" id="CHEBI:57776"/>
        <dbReference type="ChEBI" id="CHEBI:58516"/>
        <dbReference type="EC" id="2.3.1.157"/>
    </reaction>
</comment>
<keyword evidence="4 18" id="KW-0963">Cytoplasm</keyword>
<dbReference type="OrthoDB" id="9775031at2"/>
<evidence type="ECO:0000256" key="8">
    <source>
        <dbReference type="ARBA" id="ARBA00022737"/>
    </source>
</evidence>
<dbReference type="UniPathway" id="UPA00113">
    <property type="reaction ID" value="UER00532"/>
</dbReference>
<dbReference type="EC" id="2.3.1.157" evidence="18"/>
<dbReference type="Gene3D" id="2.160.10.10">
    <property type="entry name" value="Hexapeptide repeat proteins"/>
    <property type="match status" value="1"/>
</dbReference>
<reference evidence="20" key="1">
    <citation type="submission" date="2010-06" db="EMBL/GenBank/DDBJ databases">
        <authorList>
            <person name="Muzny D."/>
            <person name="Qin X."/>
            <person name="Buhay C."/>
            <person name="Dugan-Rocha S."/>
            <person name="Ding Y."/>
            <person name="Chen G."/>
            <person name="Hawes A."/>
            <person name="Holder M."/>
            <person name="Jhangiani S."/>
            <person name="Johnson A."/>
            <person name="Khan Z."/>
            <person name="Li Z."/>
            <person name="Liu W."/>
            <person name="Liu X."/>
            <person name="Perez L."/>
            <person name="Shen H."/>
            <person name="Wang Q."/>
            <person name="Watt J."/>
            <person name="Xi L."/>
            <person name="Xin Y."/>
            <person name="Zhou J."/>
            <person name="Deng J."/>
            <person name="Jiang H."/>
            <person name="Liu Y."/>
            <person name="Qu J."/>
            <person name="Song X.-Z."/>
            <person name="Zhang L."/>
            <person name="Villasana D."/>
            <person name="Johnson A."/>
            <person name="Liu J."/>
            <person name="Liyanage D."/>
            <person name="Lorensuhewa L."/>
            <person name="Robinson T."/>
            <person name="Song A."/>
            <person name="Song B.-B."/>
            <person name="Dinh H."/>
            <person name="Thornton R."/>
            <person name="Coyle M."/>
            <person name="Francisco L."/>
            <person name="Jackson L."/>
            <person name="Javaid M."/>
            <person name="Korchina V."/>
            <person name="Kovar C."/>
            <person name="Mata R."/>
            <person name="Mathew T."/>
            <person name="Ngo R."/>
            <person name="Nguyen L."/>
            <person name="Nguyen N."/>
            <person name="Okwuonu G."/>
            <person name="Ongeri F."/>
            <person name="Pham C."/>
            <person name="Simmons D."/>
            <person name="Wilczek-Boney K."/>
            <person name="Hale W."/>
            <person name="Jakkamsetti A."/>
            <person name="Pham P."/>
            <person name="Ruth R."/>
            <person name="San Lucas F."/>
            <person name="Warren J."/>
            <person name="Zhang J."/>
            <person name="Zhao Z."/>
            <person name="Zhou C."/>
            <person name="Zhu D."/>
            <person name="Lee S."/>
            <person name="Bess C."/>
            <person name="Blankenburg K."/>
            <person name="Forbes L."/>
            <person name="Fu Q."/>
            <person name="Gubbala S."/>
            <person name="Hirani K."/>
            <person name="Jayaseelan J.C."/>
            <person name="Lara F."/>
            <person name="Munidasa M."/>
            <person name="Palculict T."/>
            <person name="Patil S."/>
            <person name="Pu L.-L."/>
            <person name="Saada N."/>
            <person name="Tang L."/>
            <person name="Weissenberger G."/>
            <person name="Zhu Y."/>
            <person name="Hemphill L."/>
            <person name="Shang Y."/>
            <person name="Youmans B."/>
            <person name="Ayvaz T."/>
            <person name="Ross M."/>
            <person name="Santibanez J."/>
            <person name="Aqrawi P."/>
            <person name="Gross S."/>
            <person name="Joshi V."/>
            <person name="Fowler G."/>
            <person name="Nazareth L."/>
            <person name="Reid J."/>
            <person name="Worley K."/>
            <person name="Petrosino J."/>
            <person name="Highlander S."/>
            <person name="Gibbs R."/>
        </authorList>
    </citation>
    <scope>NUCLEOTIDE SEQUENCE [LARGE SCALE GENOMIC DNA]</scope>
    <source>
        <strain evidence="20">ATCC 33030</strain>
    </source>
</reference>
<keyword evidence="21" id="KW-1185">Reference proteome</keyword>
<feature type="region of interest" description="Linker" evidence="18">
    <location>
        <begin position="272"/>
        <end position="292"/>
    </location>
</feature>
<evidence type="ECO:0000256" key="3">
    <source>
        <dbReference type="ARBA" id="ARBA00007947"/>
    </source>
</evidence>
<evidence type="ECO:0000256" key="15">
    <source>
        <dbReference type="ARBA" id="ARBA00048247"/>
    </source>
</evidence>
<dbReference type="GO" id="GO:0008360">
    <property type="term" value="P:regulation of cell shape"/>
    <property type="evidence" value="ECO:0007669"/>
    <property type="project" value="UniProtKB-KW"/>
</dbReference>
<evidence type="ECO:0000256" key="17">
    <source>
        <dbReference type="ARBA" id="ARBA00049628"/>
    </source>
</evidence>
<feature type="binding site" evidence="18">
    <location>
        <position position="181"/>
    </location>
    <ligand>
        <name>UDP-N-acetyl-alpha-D-glucosamine</name>
        <dbReference type="ChEBI" id="CHEBI:57705"/>
    </ligand>
</feature>
<feature type="binding site" evidence="18">
    <location>
        <position position="392"/>
    </location>
    <ligand>
        <name>UDP-N-acetyl-alpha-D-glucosamine</name>
        <dbReference type="ChEBI" id="CHEBI:57705"/>
    </ligand>
</feature>
<dbReference type="InterPro" id="IPR029044">
    <property type="entry name" value="Nucleotide-diphossugar_trans"/>
</dbReference>
<dbReference type="CDD" id="cd03353">
    <property type="entry name" value="LbH_GlmU_C"/>
    <property type="match status" value="1"/>
</dbReference>
<feature type="binding site" evidence="18">
    <location>
        <position position="144"/>
    </location>
    <ligand>
        <name>Mg(2+)</name>
        <dbReference type="ChEBI" id="CHEBI:18420"/>
    </ligand>
</feature>
<proteinExistence type="inferred from homology"/>
<evidence type="ECO:0000256" key="11">
    <source>
        <dbReference type="ARBA" id="ARBA00022984"/>
    </source>
</evidence>
<dbReference type="GO" id="GO:0003977">
    <property type="term" value="F:UDP-N-acetylglucosamine diphosphorylase activity"/>
    <property type="evidence" value="ECO:0007669"/>
    <property type="project" value="UniProtKB-UniRule"/>
</dbReference>
<dbReference type="HOGENOM" id="CLU_029499_15_2_11"/>
<feature type="binding site" evidence="18">
    <location>
        <begin position="43"/>
        <end position="46"/>
    </location>
    <ligand>
        <name>UDP-N-acetyl-alpha-D-glucosamine</name>
        <dbReference type="ChEBI" id="CHEBI:57705"/>
    </ligand>
</feature>
<comment type="pathway">
    <text evidence="18">Nucleotide-sugar biosynthesis; UDP-N-acetyl-alpha-D-glucosamine biosynthesis; UDP-N-acetyl-alpha-D-glucosamine from N-acetyl-alpha-D-glucosamine 1-phosphate: step 1/1.</text>
</comment>
<comment type="catalytic activity">
    <reaction evidence="16 18">
        <text>N-acetyl-alpha-D-glucosamine 1-phosphate + UTP + H(+) = UDP-N-acetyl-alpha-D-glucosamine + diphosphate</text>
        <dbReference type="Rhea" id="RHEA:13509"/>
        <dbReference type="ChEBI" id="CHEBI:15378"/>
        <dbReference type="ChEBI" id="CHEBI:33019"/>
        <dbReference type="ChEBI" id="CHEBI:46398"/>
        <dbReference type="ChEBI" id="CHEBI:57705"/>
        <dbReference type="ChEBI" id="CHEBI:57776"/>
        <dbReference type="EC" id="2.7.7.23"/>
    </reaction>
</comment>
<evidence type="ECO:0000259" key="19">
    <source>
        <dbReference type="Pfam" id="PF12804"/>
    </source>
</evidence>
<dbReference type="GO" id="GO:0005737">
    <property type="term" value="C:cytoplasm"/>
    <property type="evidence" value="ECO:0007669"/>
    <property type="project" value="UniProtKB-SubCell"/>
</dbReference>
<evidence type="ECO:0000256" key="6">
    <source>
        <dbReference type="ARBA" id="ARBA00022695"/>
    </source>
</evidence>
<name>D7WE32_9CORY</name>
<dbReference type="Pfam" id="PF12804">
    <property type="entry name" value="NTP_transf_3"/>
    <property type="match status" value="1"/>
</dbReference>
<dbReference type="HAMAP" id="MF_01631">
    <property type="entry name" value="GlmU"/>
    <property type="match status" value="1"/>
</dbReference>
<feature type="binding site" evidence="18">
    <location>
        <position position="196"/>
    </location>
    <ligand>
        <name>UDP-N-acetyl-alpha-D-glucosamine</name>
        <dbReference type="ChEBI" id="CHEBI:57705"/>
    </ligand>
</feature>
<dbReference type="NCBIfam" id="TIGR01173">
    <property type="entry name" value="glmU"/>
    <property type="match status" value="1"/>
</dbReference>
<comment type="cofactor">
    <cofactor evidence="18">
        <name>Mg(2+)</name>
        <dbReference type="ChEBI" id="CHEBI:18420"/>
    </cofactor>
    <text evidence="18">Binds 1 Mg(2+) ion per subunit.</text>
</comment>
<feature type="binding site" evidence="18">
    <location>
        <position position="464"/>
    </location>
    <ligand>
        <name>acetyl-CoA</name>
        <dbReference type="ChEBI" id="CHEBI:57288"/>
    </ligand>
</feature>
<accession>D7WE32</accession>
<dbReference type="InterPro" id="IPR001451">
    <property type="entry name" value="Hexapep"/>
</dbReference>
<dbReference type="GO" id="GO:0071555">
    <property type="term" value="P:cell wall organization"/>
    <property type="evidence" value="ECO:0007669"/>
    <property type="project" value="UniProtKB-KW"/>
</dbReference>
<feature type="binding site" evidence="18">
    <location>
        <begin position="119"/>
        <end position="120"/>
    </location>
    <ligand>
        <name>UDP-N-acetyl-alpha-D-glucosamine</name>
        <dbReference type="ChEBI" id="CHEBI:57705"/>
    </ligand>
</feature>
<feature type="binding site" evidence="18">
    <location>
        <begin position="427"/>
        <end position="428"/>
    </location>
    <ligand>
        <name>acetyl-CoA</name>
        <dbReference type="ChEBI" id="CHEBI:57288"/>
    </ligand>
</feature>
<dbReference type="PANTHER" id="PTHR43584">
    <property type="entry name" value="NUCLEOTIDYL TRANSFERASE"/>
    <property type="match status" value="1"/>
</dbReference>
<comment type="subcellular location">
    <subcellularLocation>
        <location evidence="1 18">Cytoplasm</location>
    </subcellularLocation>
</comment>
<comment type="pathway">
    <text evidence="18">Bacterial outer membrane biogenesis; LPS lipid A biosynthesis.</text>
</comment>
<dbReference type="EC" id="2.7.7.23" evidence="18"/>
<comment type="function">
    <text evidence="17 18">Catalyzes the last two sequential reactions in the de novo biosynthetic pathway for UDP-N-acetylglucosamine (UDP-GlcNAc). The C-terminal domain catalyzes the transfer of acetyl group from acetyl coenzyme A to glucosamine-1-phosphate (GlcN-1-P) to produce N-acetylglucosamine-1-phosphate (GlcNAc-1-P), which is converted into UDP-GlcNAc by the transfer of uridine 5-monophosphate (from uridine 5-triphosphate), a reaction catalyzed by the N-terminal domain.</text>
</comment>
<feature type="binding site" evidence="18">
    <location>
        <position position="269"/>
    </location>
    <ligand>
        <name>UDP-N-acetyl-alpha-D-glucosamine</name>
        <dbReference type="ChEBI" id="CHEBI:57705"/>
    </ligand>
</feature>
<dbReference type="GO" id="GO:0000902">
    <property type="term" value="P:cell morphogenesis"/>
    <property type="evidence" value="ECO:0007669"/>
    <property type="project" value="UniProtKB-UniRule"/>
</dbReference>
<evidence type="ECO:0000256" key="12">
    <source>
        <dbReference type="ARBA" id="ARBA00023268"/>
    </source>
</evidence>
<feature type="region of interest" description="Pyrophosphorylase" evidence="18">
    <location>
        <begin position="1"/>
        <end position="271"/>
    </location>
</feature>
<keyword evidence="13 18" id="KW-0012">Acyltransferase</keyword>
<keyword evidence="5 18" id="KW-0808">Transferase</keyword>
<feature type="binding site" evidence="18">
    <location>
        <position position="114"/>
    </location>
    <ligand>
        <name>UDP-N-acetyl-alpha-D-glucosamine</name>
        <dbReference type="ChEBI" id="CHEBI:57705"/>
    </ligand>
</feature>
<dbReference type="SUPFAM" id="SSF53448">
    <property type="entry name" value="Nucleotide-diphospho-sugar transferases"/>
    <property type="match status" value="1"/>
</dbReference>
<comment type="subunit">
    <text evidence="18">Homotrimer.</text>
</comment>
<dbReference type="GO" id="GO:0006048">
    <property type="term" value="P:UDP-N-acetylglucosamine biosynthetic process"/>
    <property type="evidence" value="ECO:0007669"/>
    <property type="project" value="UniProtKB-UniPathway"/>
</dbReference>
<evidence type="ECO:0000256" key="1">
    <source>
        <dbReference type="ARBA" id="ARBA00004496"/>
    </source>
</evidence>
<feature type="binding site" evidence="18">
    <location>
        <position position="374"/>
    </location>
    <ligand>
        <name>UDP-N-acetyl-alpha-D-glucosamine</name>
        <dbReference type="ChEBI" id="CHEBI:57705"/>
    </ligand>
</feature>
<keyword evidence="9 18" id="KW-0460">Magnesium</keyword>
<dbReference type="GO" id="GO:0016020">
    <property type="term" value="C:membrane"/>
    <property type="evidence" value="ECO:0007669"/>
    <property type="project" value="GOC"/>
</dbReference>
<keyword evidence="6 18" id="KW-0548">Nucleotidyltransferase</keyword>
<comment type="caution">
    <text evidence="18">Lacks conserved residue(s) required for the propagation of feature annotation.</text>
</comment>
<feature type="binding site" evidence="18">
    <location>
        <position position="418"/>
    </location>
    <ligand>
        <name>UDP-N-acetyl-alpha-D-glucosamine</name>
        <dbReference type="ChEBI" id="CHEBI:57705"/>
    </ligand>
</feature>
<dbReference type="NCBIfam" id="NF010932">
    <property type="entry name" value="PRK14352.1"/>
    <property type="match status" value="1"/>
</dbReference>
<dbReference type="SUPFAM" id="SSF51161">
    <property type="entry name" value="Trimeric LpxA-like enzymes"/>
    <property type="match status" value="1"/>
</dbReference>
<dbReference type="InterPro" id="IPR005882">
    <property type="entry name" value="Bifunctional_GlmU"/>
</dbReference>
<feature type="active site" description="Proton acceptor" evidence="18">
    <location>
        <position position="404"/>
    </location>
</feature>